<dbReference type="OrthoDB" id="7360581at2"/>
<dbReference type="PROSITE" id="PS51257">
    <property type="entry name" value="PROKAR_LIPOPROTEIN"/>
    <property type="match status" value="1"/>
</dbReference>
<evidence type="ECO:0000259" key="7">
    <source>
        <dbReference type="PROSITE" id="PS50914"/>
    </source>
</evidence>
<dbReference type="RefSeq" id="WP_026641359.1">
    <property type="nucleotide sequence ID" value="NZ_NEVI01000013.1"/>
</dbReference>
<evidence type="ECO:0000256" key="3">
    <source>
        <dbReference type="ARBA" id="ARBA00022737"/>
    </source>
</evidence>
<keyword evidence="2 6" id="KW-0732">Signal</keyword>
<dbReference type="Gene3D" id="3.30.1340.30">
    <property type="match status" value="1"/>
</dbReference>
<comment type="subcellular location">
    <subcellularLocation>
        <location evidence="1">Periplasm</location>
    </subcellularLocation>
</comment>
<evidence type="ECO:0000256" key="1">
    <source>
        <dbReference type="ARBA" id="ARBA00004418"/>
    </source>
</evidence>
<sequence>MKNTRLLKALGAAALAATLAACAAHDGHRSAGQYTDDTATTARVKAALVQTEGVSAADVQVETYNGVVQLSGFVPSKDAASQAVQAARGVDGVKEVRNDIQIRGK</sequence>
<dbReference type="SMART" id="SM00749">
    <property type="entry name" value="BON"/>
    <property type="match status" value="1"/>
</dbReference>
<dbReference type="GO" id="GO:0042597">
    <property type="term" value="C:periplasmic space"/>
    <property type="evidence" value="ECO:0007669"/>
    <property type="project" value="UniProtKB-SubCell"/>
</dbReference>
<dbReference type="Pfam" id="PF04972">
    <property type="entry name" value="BON"/>
    <property type="match status" value="1"/>
</dbReference>
<evidence type="ECO:0000256" key="5">
    <source>
        <dbReference type="ARBA" id="ARBA00070588"/>
    </source>
</evidence>
<evidence type="ECO:0000256" key="2">
    <source>
        <dbReference type="ARBA" id="ARBA00022729"/>
    </source>
</evidence>
<evidence type="ECO:0000256" key="4">
    <source>
        <dbReference type="ARBA" id="ARBA00022764"/>
    </source>
</evidence>
<dbReference type="FunFam" id="3.30.1340.30:FF:000001">
    <property type="entry name" value="Molecular chaperone OsmY"/>
    <property type="match status" value="1"/>
</dbReference>
<gene>
    <name evidence="8" type="ORF">CAL19_08095</name>
</gene>
<protein>
    <recommendedName>
        <fullName evidence="5">Osmotically-inducible protein Y</fullName>
    </recommendedName>
</protein>
<dbReference type="InterPro" id="IPR007055">
    <property type="entry name" value="BON_dom"/>
</dbReference>
<dbReference type="InterPro" id="IPR051686">
    <property type="entry name" value="Lipoprotein_DolP"/>
</dbReference>
<dbReference type="PANTHER" id="PTHR34606:SF16">
    <property type="entry name" value="BON DOMAIN-CONTAINING PROTEIN"/>
    <property type="match status" value="1"/>
</dbReference>
<keyword evidence="3" id="KW-0677">Repeat</keyword>
<dbReference type="Proteomes" id="UP000216947">
    <property type="component" value="Unassembled WGS sequence"/>
</dbReference>
<keyword evidence="4" id="KW-0574">Periplasm</keyword>
<comment type="caution">
    <text evidence="8">The sequence shown here is derived from an EMBL/GenBank/DDBJ whole genome shotgun (WGS) entry which is preliminary data.</text>
</comment>
<evidence type="ECO:0000256" key="6">
    <source>
        <dbReference type="SAM" id="SignalP"/>
    </source>
</evidence>
<dbReference type="PROSITE" id="PS50914">
    <property type="entry name" value="BON"/>
    <property type="match status" value="1"/>
</dbReference>
<dbReference type="InterPro" id="IPR014004">
    <property type="entry name" value="Transpt-assoc_nodulatn_dom_bac"/>
</dbReference>
<dbReference type="PANTHER" id="PTHR34606">
    <property type="entry name" value="BON DOMAIN-CONTAINING PROTEIN"/>
    <property type="match status" value="1"/>
</dbReference>
<name>A0A261RBT8_9BORD</name>
<feature type="chain" id="PRO_5012559983" description="Osmotically-inducible protein Y" evidence="6">
    <location>
        <begin position="24"/>
        <end position="105"/>
    </location>
</feature>
<accession>A0A261RBT8</accession>
<evidence type="ECO:0000313" key="9">
    <source>
        <dbReference type="Proteomes" id="UP000216947"/>
    </source>
</evidence>
<evidence type="ECO:0000313" key="8">
    <source>
        <dbReference type="EMBL" id="OZI22486.1"/>
    </source>
</evidence>
<feature type="domain" description="BON" evidence="7">
    <location>
        <begin position="36"/>
        <end position="104"/>
    </location>
</feature>
<feature type="signal peptide" evidence="6">
    <location>
        <begin position="1"/>
        <end position="23"/>
    </location>
</feature>
<keyword evidence="9" id="KW-1185">Reference proteome</keyword>
<dbReference type="EMBL" id="NEVK01000004">
    <property type="protein sequence ID" value="OZI22486.1"/>
    <property type="molecule type" value="Genomic_DNA"/>
</dbReference>
<reference evidence="9" key="1">
    <citation type="submission" date="2017-05" db="EMBL/GenBank/DDBJ databases">
        <title>Complete and WGS of Bordetella genogroups.</title>
        <authorList>
            <person name="Spilker T."/>
            <person name="Lipuma J."/>
        </authorList>
    </citation>
    <scope>NUCLEOTIDE SEQUENCE [LARGE SCALE GENOMIC DNA]</scope>
    <source>
        <strain evidence="9">AU18089</strain>
    </source>
</reference>
<dbReference type="AlphaFoldDB" id="A0A261RBT8"/>
<proteinExistence type="predicted"/>
<organism evidence="8 9">
    <name type="scientific">Bordetella genomosp. 7</name>
    <dbReference type="NCBI Taxonomy" id="1416805"/>
    <lineage>
        <taxon>Bacteria</taxon>
        <taxon>Pseudomonadati</taxon>
        <taxon>Pseudomonadota</taxon>
        <taxon>Betaproteobacteria</taxon>
        <taxon>Burkholderiales</taxon>
        <taxon>Alcaligenaceae</taxon>
        <taxon>Bordetella</taxon>
    </lineage>
</organism>